<dbReference type="InterPro" id="IPR012337">
    <property type="entry name" value="RNaseH-like_sf"/>
</dbReference>
<dbReference type="SUPFAM" id="SSF53098">
    <property type="entry name" value="Ribonuclease H-like"/>
    <property type="match status" value="1"/>
</dbReference>
<dbReference type="InterPro" id="IPR036397">
    <property type="entry name" value="RNaseH_sf"/>
</dbReference>
<accession>A0AAU9L5A0</accession>
<dbReference type="Gene3D" id="3.30.420.10">
    <property type="entry name" value="Ribonuclease H-like superfamily/Ribonuclease H"/>
    <property type="match status" value="1"/>
</dbReference>
<comment type="caution">
    <text evidence="1">The sequence shown here is derived from an EMBL/GenBank/DDBJ whole genome shotgun (WGS) entry which is preliminary data.</text>
</comment>
<dbReference type="PANTHER" id="PTHR37984:SF5">
    <property type="entry name" value="PROTEIN NYNRIN-LIKE"/>
    <property type="match status" value="1"/>
</dbReference>
<organism evidence="1 2">
    <name type="scientific">Peronospora belbahrii</name>
    <dbReference type="NCBI Taxonomy" id="622444"/>
    <lineage>
        <taxon>Eukaryota</taxon>
        <taxon>Sar</taxon>
        <taxon>Stramenopiles</taxon>
        <taxon>Oomycota</taxon>
        <taxon>Peronosporomycetes</taxon>
        <taxon>Peronosporales</taxon>
        <taxon>Peronosporaceae</taxon>
        <taxon>Peronospora</taxon>
    </lineage>
</organism>
<sequence>MYKYIQESVRSCEMCQHVKPAPSSQAPLRPLLISTEASCSVSMDFIFGLLPNEKNFPGVLFLVDLFSKMVHFAPVSAHTTAEKTAKIFINLIIRHHGLPYSIVSYRDPGLTSAFGQSCFDYWARVCLCLRRPIQKRMSKRSVSIECLKMSCILMRHRSFRKAHSFHSPNLQSTMQSMRLQD</sequence>
<protein>
    <recommendedName>
        <fullName evidence="3">Integrase catalytic domain-containing protein</fullName>
    </recommendedName>
</protein>
<proteinExistence type="predicted"/>
<dbReference type="Proteomes" id="UP001160483">
    <property type="component" value="Unassembled WGS sequence"/>
</dbReference>
<dbReference type="InterPro" id="IPR050951">
    <property type="entry name" value="Retrovirus_Pol_polyprotein"/>
</dbReference>
<dbReference type="PANTHER" id="PTHR37984">
    <property type="entry name" value="PROTEIN CBG26694"/>
    <property type="match status" value="1"/>
</dbReference>
<evidence type="ECO:0000313" key="2">
    <source>
        <dbReference type="Proteomes" id="UP001160483"/>
    </source>
</evidence>
<dbReference type="AlphaFoldDB" id="A0AAU9L5A0"/>
<reference evidence="1" key="1">
    <citation type="submission" date="2021-11" db="EMBL/GenBank/DDBJ databases">
        <authorList>
            <person name="Islam A."/>
            <person name="Islam S."/>
            <person name="Flora M.S."/>
            <person name="Rahman M."/>
            <person name="Ziaur R.M."/>
            <person name="Epstein J.H."/>
            <person name="Hassan M."/>
            <person name="Klassen M."/>
            <person name="Woodard K."/>
            <person name="Webb A."/>
            <person name="Webby R.J."/>
            <person name="El Zowalaty M.E."/>
        </authorList>
    </citation>
    <scope>NUCLEOTIDE SEQUENCE</scope>
    <source>
        <strain evidence="1">Pbs3</strain>
    </source>
</reference>
<gene>
    <name evidence="1" type="ORF">PBS003_LOCUS6956</name>
</gene>
<name>A0AAU9L5A0_9STRA</name>
<evidence type="ECO:0008006" key="3">
    <source>
        <dbReference type="Google" id="ProtNLM"/>
    </source>
</evidence>
<dbReference type="EMBL" id="CAKKTJ010000324">
    <property type="protein sequence ID" value="CAH0480333.1"/>
    <property type="molecule type" value="Genomic_DNA"/>
</dbReference>
<dbReference type="GO" id="GO:0003676">
    <property type="term" value="F:nucleic acid binding"/>
    <property type="evidence" value="ECO:0007669"/>
    <property type="project" value="InterPro"/>
</dbReference>
<evidence type="ECO:0000313" key="1">
    <source>
        <dbReference type="EMBL" id="CAH0480333.1"/>
    </source>
</evidence>